<comment type="caution">
    <text evidence="1">The sequence shown here is derived from an EMBL/GenBank/DDBJ whole genome shotgun (WGS) entry which is preliminary data.</text>
</comment>
<evidence type="ECO:0000313" key="2">
    <source>
        <dbReference type="Proteomes" id="UP001476798"/>
    </source>
</evidence>
<sequence length="52" mass="6054">MQTLHTEQLWLHCSATCNPVFSWRHIESKELLRATNQALLKKFETLGLTSLK</sequence>
<protein>
    <submittedName>
        <fullName evidence="1">Uncharacterized protein</fullName>
    </submittedName>
</protein>
<evidence type="ECO:0000313" key="1">
    <source>
        <dbReference type="EMBL" id="MEQ2179158.1"/>
    </source>
</evidence>
<reference evidence="1 2" key="1">
    <citation type="submission" date="2021-06" db="EMBL/GenBank/DDBJ databases">
        <authorList>
            <person name="Palmer J.M."/>
        </authorList>
    </citation>
    <scope>NUCLEOTIDE SEQUENCE [LARGE SCALE GENOMIC DNA]</scope>
    <source>
        <strain evidence="1 2">GA_2019</strain>
        <tissue evidence="1">Muscle</tissue>
    </source>
</reference>
<accession>A0ABV0P6U0</accession>
<feature type="non-terminal residue" evidence="1">
    <location>
        <position position="52"/>
    </location>
</feature>
<gene>
    <name evidence="1" type="ORF">GOODEAATRI_021756</name>
</gene>
<dbReference type="EMBL" id="JAHRIO010062122">
    <property type="protein sequence ID" value="MEQ2179158.1"/>
    <property type="molecule type" value="Genomic_DNA"/>
</dbReference>
<keyword evidence="2" id="KW-1185">Reference proteome</keyword>
<proteinExistence type="predicted"/>
<organism evidence="1 2">
    <name type="scientific">Goodea atripinnis</name>
    <dbReference type="NCBI Taxonomy" id="208336"/>
    <lineage>
        <taxon>Eukaryota</taxon>
        <taxon>Metazoa</taxon>
        <taxon>Chordata</taxon>
        <taxon>Craniata</taxon>
        <taxon>Vertebrata</taxon>
        <taxon>Euteleostomi</taxon>
        <taxon>Actinopterygii</taxon>
        <taxon>Neopterygii</taxon>
        <taxon>Teleostei</taxon>
        <taxon>Neoteleostei</taxon>
        <taxon>Acanthomorphata</taxon>
        <taxon>Ovalentaria</taxon>
        <taxon>Atherinomorphae</taxon>
        <taxon>Cyprinodontiformes</taxon>
        <taxon>Goodeidae</taxon>
        <taxon>Goodea</taxon>
    </lineage>
</organism>
<name>A0ABV0P6U0_9TELE</name>
<dbReference type="Proteomes" id="UP001476798">
    <property type="component" value="Unassembled WGS sequence"/>
</dbReference>